<reference evidence="2" key="1">
    <citation type="submission" date="2020-05" db="EMBL/GenBank/DDBJ databases">
        <authorList>
            <person name="Chiriac C."/>
            <person name="Salcher M."/>
            <person name="Ghai R."/>
            <person name="Kavagutti S V."/>
        </authorList>
    </citation>
    <scope>NUCLEOTIDE SEQUENCE</scope>
</reference>
<keyword evidence="1" id="KW-0472">Membrane</keyword>
<gene>
    <name evidence="2" type="ORF">UFOVP361_152</name>
</gene>
<evidence type="ECO:0000313" key="2">
    <source>
        <dbReference type="EMBL" id="CAB5222352.1"/>
    </source>
</evidence>
<protein>
    <submittedName>
        <fullName evidence="2">Uncharacterized protein</fullName>
    </submittedName>
</protein>
<sequence length="57" mass="6187">MKKLIDEIHALAWTLGGTGMVLITLSGQTLKWGIWISIASLVTHLIGALLKQDDSVE</sequence>
<evidence type="ECO:0000256" key="1">
    <source>
        <dbReference type="SAM" id="Phobius"/>
    </source>
</evidence>
<feature type="transmembrane region" description="Helical" evidence="1">
    <location>
        <begin position="32"/>
        <end position="50"/>
    </location>
</feature>
<name>A0A6J7X035_9CAUD</name>
<proteinExistence type="predicted"/>
<feature type="transmembrane region" description="Helical" evidence="1">
    <location>
        <begin position="7"/>
        <end position="26"/>
    </location>
</feature>
<keyword evidence="1" id="KW-1133">Transmembrane helix</keyword>
<dbReference type="EMBL" id="LR798301">
    <property type="protein sequence ID" value="CAB5222352.1"/>
    <property type="molecule type" value="Genomic_DNA"/>
</dbReference>
<keyword evidence="1" id="KW-0812">Transmembrane</keyword>
<organism evidence="2">
    <name type="scientific">uncultured Caudovirales phage</name>
    <dbReference type="NCBI Taxonomy" id="2100421"/>
    <lineage>
        <taxon>Viruses</taxon>
        <taxon>Duplodnaviria</taxon>
        <taxon>Heunggongvirae</taxon>
        <taxon>Uroviricota</taxon>
        <taxon>Caudoviricetes</taxon>
        <taxon>Peduoviridae</taxon>
        <taxon>Maltschvirus</taxon>
        <taxon>Maltschvirus maltsch</taxon>
    </lineage>
</organism>
<accession>A0A6J7X035</accession>